<proteinExistence type="inferred from homology"/>
<sequence length="52" mass="5619">MPADFIAAQIRLISLNASIEAARADVHRRGFPVIASAIRTLTQRTADITGQI</sequence>
<keyword evidence="7" id="KW-1185">Reference proteome</keyword>
<dbReference type="EMBL" id="JBCGBG010000002">
    <property type="protein sequence ID" value="MEL7696607.1"/>
    <property type="molecule type" value="Genomic_DNA"/>
</dbReference>
<evidence type="ECO:0000256" key="1">
    <source>
        <dbReference type="ARBA" id="ARBA00022500"/>
    </source>
</evidence>
<gene>
    <name evidence="6" type="ORF">AABB92_13185</name>
</gene>
<dbReference type="PRINTS" id="PR00260">
    <property type="entry name" value="CHEMTRNSDUCR"/>
</dbReference>
<evidence type="ECO:0000313" key="7">
    <source>
        <dbReference type="Proteomes" id="UP001468095"/>
    </source>
</evidence>
<evidence type="ECO:0000256" key="4">
    <source>
        <dbReference type="PROSITE-ProRule" id="PRU00284"/>
    </source>
</evidence>
<dbReference type="InterPro" id="IPR004089">
    <property type="entry name" value="MCPsignal_dom"/>
</dbReference>
<name>A0ABU9MKI6_9GAMM</name>
<keyword evidence="1" id="KW-0145">Chemotaxis</keyword>
<dbReference type="PANTHER" id="PTHR43531:SF11">
    <property type="entry name" value="METHYL-ACCEPTING CHEMOTAXIS PROTEIN 3"/>
    <property type="match status" value="1"/>
</dbReference>
<dbReference type="PROSITE" id="PS50111">
    <property type="entry name" value="CHEMOTAXIS_TRANSDUC_2"/>
    <property type="match status" value="1"/>
</dbReference>
<evidence type="ECO:0000259" key="5">
    <source>
        <dbReference type="PROSITE" id="PS50111"/>
    </source>
</evidence>
<feature type="domain" description="Methyl-accepting transducer" evidence="5">
    <location>
        <begin position="1"/>
        <end position="52"/>
    </location>
</feature>
<dbReference type="InterPro" id="IPR004090">
    <property type="entry name" value="Chemotax_Me-accpt_rcpt"/>
</dbReference>
<keyword evidence="2 4" id="KW-0807">Transducer</keyword>
<evidence type="ECO:0000313" key="6">
    <source>
        <dbReference type="EMBL" id="MEL7696607.1"/>
    </source>
</evidence>
<evidence type="ECO:0000256" key="2">
    <source>
        <dbReference type="ARBA" id="ARBA00023224"/>
    </source>
</evidence>
<dbReference type="RefSeq" id="WP_238585878.1">
    <property type="nucleotide sequence ID" value="NZ_JBCGBG010000002.1"/>
</dbReference>
<organism evidence="6 7">
    <name type="scientific">Pantoea brenneri</name>
    <dbReference type="NCBI Taxonomy" id="472694"/>
    <lineage>
        <taxon>Bacteria</taxon>
        <taxon>Pseudomonadati</taxon>
        <taxon>Pseudomonadota</taxon>
        <taxon>Gammaproteobacteria</taxon>
        <taxon>Enterobacterales</taxon>
        <taxon>Erwiniaceae</taxon>
        <taxon>Pantoea</taxon>
    </lineage>
</organism>
<comment type="similarity">
    <text evidence="3">Belongs to the methyl-accepting chemotaxis (MCP) protein family.</text>
</comment>
<protein>
    <submittedName>
        <fullName evidence="6">Methyl-accepting chemotaxis protein</fullName>
    </submittedName>
</protein>
<evidence type="ECO:0000256" key="3">
    <source>
        <dbReference type="ARBA" id="ARBA00029447"/>
    </source>
</evidence>
<dbReference type="Pfam" id="PF00015">
    <property type="entry name" value="MCPsignal"/>
    <property type="match status" value="1"/>
</dbReference>
<dbReference type="Gene3D" id="1.10.287.950">
    <property type="entry name" value="Methyl-accepting chemotaxis protein"/>
    <property type="match status" value="1"/>
</dbReference>
<comment type="caution">
    <text evidence="6">The sequence shown here is derived from an EMBL/GenBank/DDBJ whole genome shotgun (WGS) entry which is preliminary data.</text>
</comment>
<reference evidence="6 7" key="1">
    <citation type="submission" date="2024-04" db="EMBL/GenBank/DDBJ databases">
        <authorList>
            <person name="Suleimanova A.D."/>
            <person name="Pudova D.S."/>
            <person name="Shagimardanova E.I."/>
            <person name="Sharipova M.R."/>
        </authorList>
    </citation>
    <scope>NUCLEOTIDE SEQUENCE [LARGE SCALE GENOMIC DNA]</scope>
    <source>
        <strain evidence="6 7">3.1</strain>
    </source>
</reference>
<dbReference type="SUPFAM" id="SSF58104">
    <property type="entry name" value="Methyl-accepting chemotaxis protein (MCP) signaling domain"/>
    <property type="match status" value="1"/>
</dbReference>
<accession>A0ABU9MKI6</accession>
<dbReference type="Proteomes" id="UP001468095">
    <property type="component" value="Unassembled WGS sequence"/>
</dbReference>
<dbReference type="InterPro" id="IPR051310">
    <property type="entry name" value="MCP_chemotaxis"/>
</dbReference>
<dbReference type="PANTHER" id="PTHR43531">
    <property type="entry name" value="PROTEIN ICFG"/>
    <property type="match status" value="1"/>
</dbReference>